<keyword evidence="4" id="KW-0472">Membrane</keyword>
<feature type="domain" description="Bulb-type lectin" evidence="7">
    <location>
        <begin position="30"/>
        <end position="150"/>
    </location>
</feature>
<feature type="domain" description="Protein kinase" evidence="6">
    <location>
        <begin position="486"/>
        <end position="623"/>
    </location>
</feature>
<dbReference type="STRING" id="4081.A0A3Q7GP81"/>
<dbReference type="Pfam" id="PF08276">
    <property type="entry name" value="PAN_2"/>
    <property type="match status" value="1"/>
</dbReference>
<evidence type="ECO:0000256" key="5">
    <source>
        <dbReference type="SAM" id="SignalP"/>
    </source>
</evidence>
<evidence type="ECO:0000259" key="7">
    <source>
        <dbReference type="PROSITE" id="PS50927"/>
    </source>
</evidence>
<dbReference type="OMA" id="YINIPSH"/>
<organism evidence="9">
    <name type="scientific">Solanum lycopersicum</name>
    <name type="common">Tomato</name>
    <name type="synonym">Lycopersicon esculentum</name>
    <dbReference type="NCBI Taxonomy" id="4081"/>
    <lineage>
        <taxon>Eukaryota</taxon>
        <taxon>Viridiplantae</taxon>
        <taxon>Streptophyta</taxon>
        <taxon>Embryophyta</taxon>
        <taxon>Tracheophyta</taxon>
        <taxon>Spermatophyta</taxon>
        <taxon>Magnoliopsida</taxon>
        <taxon>eudicotyledons</taxon>
        <taxon>Gunneridae</taxon>
        <taxon>Pentapetalae</taxon>
        <taxon>asterids</taxon>
        <taxon>lamiids</taxon>
        <taxon>Solanales</taxon>
        <taxon>Solanaceae</taxon>
        <taxon>Solanoideae</taxon>
        <taxon>Solaneae</taxon>
        <taxon>Solanum</taxon>
        <taxon>Solanum subgen. Lycopersicon</taxon>
    </lineage>
</organism>
<feature type="chain" id="PRO_5018785160" description="Receptor-like serine/threonine-protein kinase" evidence="5">
    <location>
        <begin position="28"/>
        <end position="623"/>
    </location>
</feature>
<feature type="domain" description="Apple" evidence="8">
    <location>
        <begin position="328"/>
        <end position="411"/>
    </location>
</feature>
<dbReference type="Gene3D" id="3.30.200.20">
    <property type="entry name" value="Phosphorylase Kinase, domain 1"/>
    <property type="match status" value="1"/>
</dbReference>
<dbReference type="InParanoid" id="A0A3Q7GP81"/>
<dbReference type="PANTHER" id="PTHR32444:SF68">
    <property type="entry name" value="RECEPTOR-LIKE SERINE_THREONINE-PROTEIN KINASE"/>
    <property type="match status" value="1"/>
</dbReference>
<name>A0A3Q7GP81_SOLLC</name>
<dbReference type="Proteomes" id="UP000004994">
    <property type="component" value="Chromosome 4"/>
</dbReference>
<keyword evidence="10" id="KW-1185">Reference proteome</keyword>
<feature type="signal peptide" evidence="5">
    <location>
        <begin position="1"/>
        <end position="27"/>
    </location>
</feature>
<keyword evidence="4" id="KW-0812">Transmembrane</keyword>
<keyword evidence="4" id="KW-1133">Transmembrane helix</keyword>
<dbReference type="GO" id="GO:0004672">
    <property type="term" value="F:protein kinase activity"/>
    <property type="evidence" value="ECO:0007669"/>
    <property type="project" value="InterPro"/>
</dbReference>
<dbReference type="InterPro" id="IPR000858">
    <property type="entry name" value="S_locus_glycoprot_dom"/>
</dbReference>
<dbReference type="PROSITE" id="PS50927">
    <property type="entry name" value="BULB_LECTIN"/>
    <property type="match status" value="1"/>
</dbReference>
<dbReference type="FunFam" id="2.90.10.10:FF:000005">
    <property type="entry name" value="G-type lectin S-receptor-like serine/threonine-protein kinase"/>
    <property type="match status" value="1"/>
</dbReference>
<dbReference type="PANTHER" id="PTHR32444">
    <property type="entry name" value="BULB-TYPE LECTIN DOMAIN-CONTAINING PROTEIN"/>
    <property type="match status" value="1"/>
</dbReference>
<dbReference type="InterPro" id="IPR003609">
    <property type="entry name" value="Pan_app"/>
</dbReference>
<dbReference type="Gene3D" id="2.90.10.10">
    <property type="entry name" value="Bulb-type lectin domain"/>
    <property type="match status" value="1"/>
</dbReference>
<dbReference type="InterPro" id="IPR000719">
    <property type="entry name" value="Prot_kinase_dom"/>
</dbReference>
<evidence type="ECO:0000256" key="3">
    <source>
        <dbReference type="ARBA" id="ARBA00023180"/>
    </source>
</evidence>
<dbReference type="CDD" id="cd01098">
    <property type="entry name" value="PAN_AP_plant"/>
    <property type="match status" value="1"/>
</dbReference>
<evidence type="ECO:0000259" key="6">
    <source>
        <dbReference type="PROSITE" id="PS50011"/>
    </source>
</evidence>
<dbReference type="SUPFAM" id="SSF51110">
    <property type="entry name" value="alpha-D-mannose-specific plant lectins"/>
    <property type="match status" value="1"/>
</dbReference>
<dbReference type="SUPFAM" id="SSF56112">
    <property type="entry name" value="Protein kinase-like (PK-like)"/>
    <property type="match status" value="1"/>
</dbReference>
<dbReference type="EnsemblPlants" id="Solyc04g008370.2.1">
    <property type="protein sequence ID" value="Solyc04g008370.2.1"/>
    <property type="gene ID" value="Solyc04g008370.2"/>
</dbReference>
<dbReference type="GO" id="GO:0048544">
    <property type="term" value="P:recognition of pollen"/>
    <property type="evidence" value="ECO:0007669"/>
    <property type="project" value="InterPro"/>
</dbReference>
<dbReference type="SMART" id="SM00108">
    <property type="entry name" value="B_lectin"/>
    <property type="match status" value="1"/>
</dbReference>
<dbReference type="InterPro" id="IPR001480">
    <property type="entry name" value="Bulb-type_lectin_dom"/>
</dbReference>
<keyword evidence="1 5" id="KW-0732">Signal</keyword>
<dbReference type="Pfam" id="PF00954">
    <property type="entry name" value="S_locus_glycop"/>
    <property type="match status" value="1"/>
</dbReference>
<dbReference type="PROSITE" id="PS50948">
    <property type="entry name" value="PAN"/>
    <property type="match status" value="1"/>
</dbReference>
<accession>A0A3Q7GP81</accession>
<protein>
    <recommendedName>
        <fullName evidence="11">Receptor-like serine/threonine-protein kinase</fullName>
    </recommendedName>
</protein>
<evidence type="ECO:0000259" key="8">
    <source>
        <dbReference type="PROSITE" id="PS50948"/>
    </source>
</evidence>
<reference evidence="9" key="1">
    <citation type="journal article" date="2012" name="Nature">
        <title>The tomato genome sequence provides insights into fleshy fruit evolution.</title>
        <authorList>
            <consortium name="Tomato Genome Consortium"/>
        </authorList>
    </citation>
    <scope>NUCLEOTIDE SEQUENCE [LARGE SCALE GENOMIC DNA]</scope>
    <source>
        <strain evidence="9">cv. Heinz 1706</strain>
    </source>
</reference>
<dbReference type="Pfam" id="PF01453">
    <property type="entry name" value="B_lectin"/>
    <property type="match status" value="1"/>
</dbReference>
<evidence type="ECO:0008006" key="11">
    <source>
        <dbReference type="Google" id="ProtNLM"/>
    </source>
</evidence>
<evidence type="ECO:0000313" key="9">
    <source>
        <dbReference type="EnsemblPlants" id="Solyc04g008370.2.1"/>
    </source>
</evidence>
<dbReference type="CDD" id="cd00028">
    <property type="entry name" value="B_lectin"/>
    <property type="match status" value="1"/>
</dbReference>
<evidence type="ECO:0000313" key="10">
    <source>
        <dbReference type="Proteomes" id="UP000004994"/>
    </source>
</evidence>
<sequence length="623" mass="70506">MTNRRRNVQHFVHVILVILHCFNEGFCIEVDSINSTQSLSDPGILSSPGGVFKLGFFSPLNSSNTYVGIWYNFSVTTVIWVANRDKPLRDSSGVVKISRDGNVVMTNGEEEVFRSSNVSTSQVNSIGLLQDSGNFVLVDHRDNMSTIWQSFEHPSDTIVPRMRISENARTRERVEAKSWRSSRDPDIGDFSLGISSSGFIPQLGQWNGQFFIGVQELYAMAFDGFSLANEHQGFVYFTGPVSSEFITKFVIDWKRNMVWDENETNWKITWLVPKNDCEVYGACGPFGSCNYFESPICSCLKGFNPKHKEEWEKGNWTSGCVRRRPLLCEVKNNTRDSSKEDGFRKMKLTKLPDFAERSYTIEEECRSKCLSNCSCIAYAFDTGIGCMLWSSNLIDIQQLQIWGKDLYFRVAYSELDHYKDIKKIVIAVILGTLTLCVCLLIYCTRVAIRRGVKKKEVVLLGNKSPLHMEELQVFSLDMLANAISQFHEDNKLGQGGFGPVYKGKLEDGKEIAVKRLSKASGQGLEEFMNEVLAWMLWKEEDLSAFIEPFILNPSTEMEVRKCIQIGLLCVQEFAEDRPNISSVLVMLTSETTSLPSPLQPAFTESRETKCTLNNISITNLTGR</sequence>
<dbReference type="GO" id="GO:0005524">
    <property type="term" value="F:ATP binding"/>
    <property type="evidence" value="ECO:0007669"/>
    <property type="project" value="InterPro"/>
</dbReference>
<dbReference type="InterPro" id="IPR011009">
    <property type="entry name" value="Kinase-like_dom_sf"/>
</dbReference>
<dbReference type="AlphaFoldDB" id="A0A3Q7GP81"/>
<feature type="transmembrane region" description="Helical" evidence="4">
    <location>
        <begin position="424"/>
        <end position="444"/>
    </location>
</feature>
<dbReference type="InterPro" id="IPR036426">
    <property type="entry name" value="Bulb-type_lectin_dom_sf"/>
</dbReference>
<keyword evidence="2" id="KW-1015">Disulfide bond</keyword>
<dbReference type="PROSITE" id="PS50011">
    <property type="entry name" value="PROTEIN_KINASE_DOM"/>
    <property type="match status" value="1"/>
</dbReference>
<evidence type="ECO:0000256" key="2">
    <source>
        <dbReference type="ARBA" id="ARBA00023157"/>
    </source>
</evidence>
<dbReference type="SMART" id="SM00473">
    <property type="entry name" value="PAN_AP"/>
    <property type="match status" value="1"/>
</dbReference>
<evidence type="ECO:0000256" key="1">
    <source>
        <dbReference type="ARBA" id="ARBA00022729"/>
    </source>
</evidence>
<keyword evidence="3" id="KW-0325">Glycoprotein</keyword>
<dbReference type="Gramene" id="Solyc04g008370.2.1">
    <property type="protein sequence ID" value="Solyc04g008370.2.1"/>
    <property type="gene ID" value="Solyc04g008370.2"/>
</dbReference>
<reference evidence="9" key="2">
    <citation type="submission" date="2019-01" db="UniProtKB">
        <authorList>
            <consortium name="EnsemblPlants"/>
        </authorList>
    </citation>
    <scope>IDENTIFICATION</scope>
    <source>
        <strain evidence="9">cv. Heinz 1706</strain>
    </source>
</reference>
<proteinExistence type="predicted"/>
<dbReference type="PaxDb" id="4081-Solyc04g008370.1.1"/>
<evidence type="ECO:0000256" key="4">
    <source>
        <dbReference type="SAM" id="Phobius"/>
    </source>
</evidence>